<reference evidence="1" key="1">
    <citation type="submission" date="2023-06" db="EMBL/GenBank/DDBJ databases">
        <title>Genomic of Parafulvivirga corallium.</title>
        <authorList>
            <person name="Wang G."/>
        </authorList>
    </citation>
    <scope>NUCLEOTIDE SEQUENCE</scope>
    <source>
        <strain evidence="1">BMA10</strain>
    </source>
</reference>
<sequence>MVEKELDKLKNLLRKYFQYGFIVIISFALLSCSKEDDPDPPVVEDEFLLSFSELATFSQEQMSFLITLGGFGQYLNFLESGAIVYRISYKTTFKNEEISASGLVVLPDGDGTYPILSAHHGTIFSNAEAPSAFSVTGGFSGFEFFGGAGYITFIPDYIGYGDSKDLLHPYYNAQYTGTAVIDMIMAGKEMLDKLEVSYNDKLFLTGYSEGGYATVAVQKAIEETPSLNLSITASASGAGGYDIVGVMDEILKEETYGTPAYLAFVIYSYALTNDWTAPLSDFFDEPYASNIPDLFDGSLTQGQVNDQLTEDLSDLFNGDLLEELRNGAQNDLTELLSKNSVHDWAPESPLRIYHSPNDNVLPIGNSQSTVQTMMANGADDVQFVEIGGQSHGSAVVFMIEKVLPWFDSLK</sequence>
<evidence type="ECO:0000313" key="2">
    <source>
        <dbReference type="Proteomes" id="UP001172082"/>
    </source>
</evidence>
<dbReference type="Proteomes" id="UP001172082">
    <property type="component" value="Unassembled WGS sequence"/>
</dbReference>
<name>A0ABT8KQK6_9BACT</name>
<keyword evidence="2" id="KW-1185">Reference proteome</keyword>
<dbReference type="InterPro" id="IPR005152">
    <property type="entry name" value="Lipase_secreted"/>
</dbReference>
<comment type="caution">
    <text evidence="1">The sequence shown here is derived from an EMBL/GenBank/DDBJ whole genome shotgun (WGS) entry which is preliminary data.</text>
</comment>
<proteinExistence type="predicted"/>
<dbReference type="PIRSF" id="PIRSF029171">
    <property type="entry name" value="Esterase_LipA"/>
    <property type="match status" value="1"/>
</dbReference>
<dbReference type="PANTHER" id="PTHR34853">
    <property type="match status" value="1"/>
</dbReference>
<dbReference type="PANTHER" id="PTHR34853:SF1">
    <property type="entry name" value="LIPASE 5"/>
    <property type="match status" value="1"/>
</dbReference>
<organism evidence="1 2">
    <name type="scientific">Splendidivirga corallicola</name>
    <dbReference type="NCBI Taxonomy" id="3051826"/>
    <lineage>
        <taxon>Bacteria</taxon>
        <taxon>Pseudomonadati</taxon>
        <taxon>Bacteroidota</taxon>
        <taxon>Cytophagia</taxon>
        <taxon>Cytophagales</taxon>
        <taxon>Splendidivirgaceae</taxon>
        <taxon>Splendidivirga</taxon>
    </lineage>
</organism>
<dbReference type="EMBL" id="JAUJEA010000006">
    <property type="protein sequence ID" value="MDN5203032.1"/>
    <property type="molecule type" value="Genomic_DNA"/>
</dbReference>
<accession>A0ABT8KQK6</accession>
<dbReference type="RefSeq" id="WP_346753054.1">
    <property type="nucleotide sequence ID" value="NZ_JAUJEA010000006.1"/>
</dbReference>
<dbReference type="InterPro" id="IPR029058">
    <property type="entry name" value="AB_hydrolase_fold"/>
</dbReference>
<dbReference type="SUPFAM" id="SSF53474">
    <property type="entry name" value="alpha/beta-Hydrolases"/>
    <property type="match status" value="1"/>
</dbReference>
<dbReference type="Gene3D" id="1.10.260.160">
    <property type="match status" value="1"/>
</dbReference>
<protein>
    <submittedName>
        <fullName evidence="1">Lipase family protein</fullName>
    </submittedName>
</protein>
<dbReference type="Gene3D" id="3.40.50.1820">
    <property type="entry name" value="alpha/beta hydrolase"/>
    <property type="match status" value="1"/>
</dbReference>
<gene>
    <name evidence="1" type="ORF">QQ008_16710</name>
</gene>
<evidence type="ECO:0000313" key="1">
    <source>
        <dbReference type="EMBL" id="MDN5203032.1"/>
    </source>
</evidence>
<dbReference type="PROSITE" id="PS51257">
    <property type="entry name" value="PROKAR_LIPOPROTEIN"/>
    <property type="match status" value="1"/>
</dbReference>
<dbReference type="Pfam" id="PF03583">
    <property type="entry name" value="LIP"/>
    <property type="match status" value="1"/>
</dbReference>